<proteinExistence type="predicted"/>
<sequence>MGHSSFDQIEKTHLEQMAQATGPRLSVLMPVDRTDQQSRESSTRLKSLLGEAQRQLSAAGLDSNAIDARLEPFTALINDGPFWRNQGDGLALFSADDVHFVFRVGVPLDERVHVGEQFALRPLATALAESSKFYILALSRAKVRLFDATRDSVTELDLGDTVPSSMDGVVSADERQRQLQSRSVGGDRATFHGHGAGDEADSVFVDKFLKAVGQGVGDLLGKARSRPMILAAVAEAHPAFKQFCTYPALQDAMVKGNPDDRSPKDLHAAAWDAIFPTFKAQDDAVFERFSAKLGTGLSATQSDKIRDAAVEGRVDTLFINPGVTQNADDVNEAILATLQSSGKLIIMSDGSVENVVALFRY</sequence>
<reference evidence="1 2" key="1">
    <citation type="submission" date="2017-09" db="EMBL/GenBank/DDBJ databases">
        <title>Bacterial strain isolated from the female urinary microbiota.</title>
        <authorList>
            <person name="Thomas-White K."/>
            <person name="Kumar N."/>
            <person name="Forster S."/>
            <person name="Putonti C."/>
            <person name="Lawley T."/>
            <person name="Wolfe A.J."/>
        </authorList>
    </citation>
    <scope>NUCLEOTIDE SEQUENCE [LARGE SCALE GENOMIC DNA]</scope>
    <source>
        <strain evidence="1 2">UMB1301</strain>
    </source>
</reference>
<dbReference type="AlphaFoldDB" id="A0A2N6VLT9"/>
<evidence type="ECO:0000313" key="2">
    <source>
        <dbReference type="Proteomes" id="UP000235598"/>
    </source>
</evidence>
<name>A0A2N6VLT9_9MICO</name>
<organism evidence="1 2">
    <name type="scientific">Brevibacterium paucivorans</name>
    <dbReference type="NCBI Taxonomy" id="170994"/>
    <lineage>
        <taxon>Bacteria</taxon>
        <taxon>Bacillati</taxon>
        <taxon>Actinomycetota</taxon>
        <taxon>Actinomycetes</taxon>
        <taxon>Micrococcales</taxon>
        <taxon>Brevibacteriaceae</taxon>
        <taxon>Brevibacterium</taxon>
    </lineage>
</organism>
<comment type="caution">
    <text evidence="1">The sequence shown here is derived from an EMBL/GenBank/DDBJ whole genome shotgun (WGS) entry which is preliminary data.</text>
</comment>
<evidence type="ECO:0000313" key="1">
    <source>
        <dbReference type="EMBL" id="PMD05111.1"/>
    </source>
</evidence>
<protein>
    <submittedName>
        <fullName evidence="1">Uncharacterized protein</fullName>
    </submittedName>
</protein>
<dbReference type="Pfam" id="PF18845">
    <property type="entry name" value="baeRF_family3"/>
    <property type="match status" value="1"/>
</dbReference>
<dbReference type="RefSeq" id="WP_102239051.1">
    <property type="nucleotide sequence ID" value="NZ_BAAAIM010000006.1"/>
</dbReference>
<dbReference type="Proteomes" id="UP000235598">
    <property type="component" value="Unassembled WGS sequence"/>
</dbReference>
<gene>
    <name evidence="1" type="ORF">CJ199_08450</name>
</gene>
<accession>A0A2N6VLT9</accession>
<dbReference type="EMBL" id="PNHK01000003">
    <property type="protein sequence ID" value="PMD05111.1"/>
    <property type="molecule type" value="Genomic_DNA"/>
</dbReference>
<dbReference type="OrthoDB" id="4393931at2"/>
<dbReference type="InterPro" id="IPR041289">
    <property type="entry name" value="Bact_RF_family3"/>
</dbReference>